<keyword evidence="1" id="KW-1133">Transmembrane helix</keyword>
<comment type="caution">
    <text evidence="2">The sequence shown here is derived from an EMBL/GenBank/DDBJ whole genome shotgun (WGS) entry which is preliminary data.</text>
</comment>
<keyword evidence="1" id="KW-0812">Transmembrane</keyword>
<evidence type="ECO:0000313" key="2">
    <source>
        <dbReference type="EMBL" id="MDS1310519.1"/>
    </source>
</evidence>
<evidence type="ECO:0000256" key="1">
    <source>
        <dbReference type="SAM" id="Phobius"/>
    </source>
</evidence>
<gene>
    <name evidence="2" type="ORF">RKA07_10510</name>
</gene>
<dbReference type="Pfam" id="PF11086">
    <property type="entry name" value="DUF2878"/>
    <property type="match status" value="1"/>
</dbReference>
<keyword evidence="3" id="KW-1185">Reference proteome</keyword>
<evidence type="ECO:0000313" key="3">
    <source>
        <dbReference type="Proteomes" id="UP001267407"/>
    </source>
</evidence>
<organism evidence="2 3">
    <name type="scientific">Marinobacter xiaoshiensis</name>
    <dbReference type="NCBI Taxonomy" id="3073652"/>
    <lineage>
        <taxon>Bacteria</taxon>
        <taxon>Pseudomonadati</taxon>
        <taxon>Pseudomonadota</taxon>
        <taxon>Gammaproteobacteria</taxon>
        <taxon>Pseudomonadales</taxon>
        <taxon>Marinobacteraceae</taxon>
        <taxon>Marinobacter</taxon>
    </lineage>
</organism>
<name>A0ABU2HHH6_9GAMM</name>
<dbReference type="Proteomes" id="UP001267407">
    <property type="component" value="Unassembled WGS sequence"/>
</dbReference>
<dbReference type="EMBL" id="JAVMBO010000014">
    <property type="protein sequence ID" value="MDS1310519.1"/>
    <property type="molecule type" value="Genomic_DNA"/>
</dbReference>
<accession>A0ABU2HHH6</accession>
<dbReference type="InterPro" id="IPR021306">
    <property type="entry name" value="DUF2878"/>
</dbReference>
<feature type="transmembrane region" description="Helical" evidence="1">
    <location>
        <begin position="18"/>
        <end position="44"/>
    </location>
</feature>
<keyword evidence="1" id="KW-0472">Membrane</keyword>
<proteinExistence type="predicted"/>
<feature type="transmembrane region" description="Helical" evidence="1">
    <location>
        <begin position="115"/>
        <end position="133"/>
    </location>
</feature>
<sequence>MITSEAARNILNFLLFQIGWFTCVVYPDLMGPLVVVAFLVIHFVLVSQHRFTELQFIGLGVLVGSLLDGLWLNAGILTDGNTGDEHLITPVWLVAIWAIFMTTLSHSLNWISRKVWLAFVFAPIAGPLAYWSASKLGNVALPDLPLSLAALALGWFVVFPLLLFFRKSLYPELV</sequence>
<feature type="transmembrane region" description="Helical" evidence="1">
    <location>
        <begin position="89"/>
        <end position="108"/>
    </location>
</feature>
<protein>
    <submittedName>
        <fullName evidence="2">DUF2878 domain-containing protein</fullName>
    </submittedName>
</protein>
<feature type="transmembrane region" description="Helical" evidence="1">
    <location>
        <begin position="56"/>
        <end position="77"/>
    </location>
</feature>
<dbReference type="RefSeq" id="WP_200369544.1">
    <property type="nucleotide sequence ID" value="NZ_JAVMBO010000014.1"/>
</dbReference>
<feature type="transmembrane region" description="Helical" evidence="1">
    <location>
        <begin position="145"/>
        <end position="165"/>
    </location>
</feature>
<reference evidence="2" key="1">
    <citation type="submission" date="2023-09" db="EMBL/GenBank/DDBJ databases">
        <title>Marinobacter sediminicola sp. nov. and Marinobacter maritimum sp. nov., isolated from marine sediment.</title>
        <authorList>
            <person name="An J."/>
        </authorList>
    </citation>
    <scope>NUCLEOTIDE SEQUENCE</scope>
    <source>
        <strain evidence="2">F60267</strain>
    </source>
</reference>